<name>A0A7X1E9X4_9BACT</name>
<organism evidence="2 3">
    <name type="scientific">Pelagicoccus albus</name>
    <dbReference type="NCBI Taxonomy" id="415222"/>
    <lineage>
        <taxon>Bacteria</taxon>
        <taxon>Pseudomonadati</taxon>
        <taxon>Verrucomicrobiota</taxon>
        <taxon>Opitutia</taxon>
        <taxon>Puniceicoccales</taxon>
        <taxon>Pelagicoccaceae</taxon>
        <taxon>Pelagicoccus</taxon>
    </lineage>
</organism>
<evidence type="ECO:0000313" key="3">
    <source>
        <dbReference type="Proteomes" id="UP000526501"/>
    </source>
</evidence>
<dbReference type="Proteomes" id="UP000526501">
    <property type="component" value="Unassembled WGS sequence"/>
</dbReference>
<evidence type="ECO:0000256" key="1">
    <source>
        <dbReference type="ARBA" id="ARBA00023002"/>
    </source>
</evidence>
<dbReference type="PANTHER" id="PTHR43539">
    <property type="entry name" value="FLAVIN-BINDING MONOOXYGENASE-LIKE PROTEIN (AFU_ORTHOLOGUE AFUA_4G09220)"/>
    <property type="match status" value="1"/>
</dbReference>
<protein>
    <submittedName>
        <fullName evidence="2">NAD(P)/FAD-dependent oxidoreductase</fullName>
    </submittedName>
</protein>
<keyword evidence="3" id="KW-1185">Reference proteome</keyword>
<keyword evidence="1" id="KW-0560">Oxidoreductase</keyword>
<dbReference type="GO" id="GO:0050660">
    <property type="term" value="F:flavin adenine dinucleotide binding"/>
    <property type="evidence" value="ECO:0007669"/>
    <property type="project" value="TreeGrafter"/>
</dbReference>
<sequence length="484" mass="54463">MPSSLSATPALKRLEEEIRSDRDVFSYYAKPWVRPYADETGQPILDVAIIGAGQNGLGCCYSLRCEGVTRIQIFDQNPQYQNGNFAQYTRMNFLRTPKDLCGLERGDPRLSFQRYYKARYGAEAWEPLKQSPRAAFADYLHWYSELLELPISYQHRLKTIEPLPDQTFNLHFETPDGSMIQRCRTVVLAGGSSADQYKNFPNALSIKASPERWAHGGDSIDFQTFQGKRVSILGHGAGAFDLAGTALEAGAAAVDIFYRRKKIPLVNPRRHLENAGMMAGFKDLPPDDRWKILKRLIDIDQPPPQKAFERIYQHPALSIHPGTNWSSIEDGEEGGVTIETSSGPHESDFAILATGFKRKPMERSDIQSFSQKIRTWESYQAPDGYEDAGISAFPDLGPAFEFQPKDEKDGWLRQIFNVSFGSGMNHGSHIVSVSGLQFTIPRLSSGIRDRLFLLDADYYVKTALAFDEAELQLPADQVDRFNAD</sequence>
<evidence type="ECO:0000313" key="2">
    <source>
        <dbReference type="EMBL" id="MBC2607894.1"/>
    </source>
</evidence>
<dbReference type="InterPro" id="IPR036188">
    <property type="entry name" value="FAD/NAD-bd_sf"/>
</dbReference>
<dbReference type="RefSeq" id="WP_185661757.1">
    <property type="nucleotide sequence ID" value="NZ_CAWPOO010000013.1"/>
</dbReference>
<reference evidence="2 3" key="1">
    <citation type="submission" date="2020-07" db="EMBL/GenBank/DDBJ databases">
        <authorList>
            <person name="Feng X."/>
        </authorList>
    </citation>
    <scope>NUCLEOTIDE SEQUENCE [LARGE SCALE GENOMIC DNA]</scope>
    <source>
        <strain evidence="2 3">JCM23202</strain>
    </source>
</reference>
<comment type="caution">
    <text evidence="2">The sequence shown here is derived from an EMBL/GenBank/DDBJ whole genome shotgun (WGS) entry which is preliminary data.</text>
</comment>
<gene>
    <name evidence="2" type="ORF">H5P27_17705</name>
</gene>
<dbReference type="AlphaFoldDB" id="A0A7X1E9X4"/>
<dbReference type="Gene3D" id="3.50.50.60">
    <property type="entry name" value="FAD/NAD(P)-binding domain"/>
    <property type="match status" value="1"/>
</dbReference>
<dbReference type="GO" id="GO:0004497">
    <property type="term" value="F:monooxygenase activity"/>
    <property type="evidence" value="ECO:0007669"/>
    <property type="project" value="TreeGrafter"/>
</dbReference>
<dbReference type="Pfam" id="PF13738">
    <property type="entry name" value="Pyr_redox_3"/>
    <property type="match status" value="1"/>
</dbReference>
<dbReference type="PANTHER" id="PTHR43539:SF91">
    <property type="entry name" value="FAD-DEPENDENT URATE HYDROXYLASE"/>
    <property type="match status" value="1"/>
</dbReference>
<proteinExistence type="predicted"/>
<dbReference type="InterPro" id="IPR050982">
    <property type="entry name" value="Auxin_biosynth/cation_transpt"/>
</dbReference>
<dbReference type="EMBL" id="JACHVC010000013">
    <property type="protein sequence ID" value="MBC2607894.1"/>
    <property type="molecule type" value="Genomic_DNA"/>
</dbReference>
<accession>A0A7X1E9X4</accession>
<dbReference type="SUPFAM" id="SSF51905">
    <property type="entry name" value="FAD/NAD(P)-binding domain"/>
    <property type="match status" value="2"/>
</dbReference>